<dbReference type="RefSeq" id="WP_091566182.1">
    <property type="nucleotide sequence ID" value="NZ_FMZA01000002.1"/>
</dbReference>
<dbReference type="OrthoDB" id="2990484at2"/>
<evidence type="ECO:0000313" key="1">
    <source>
        <dbReference type="EMBL" id="SDC04128.1"/>
    </source>
</evidence>
<sequence>MLFRESMTVIHQSYGTPRVAYSLRNHLERNHISSQLKIRNKKGLTAYQLLVPRKKAEQAKRLLNQYKQRLEQA</sequence>
<accession>A0A1G6ICE2</accession>
<name>A0A1G6ICE2_9BACL</name>
<organism evidence="1 2">
    <name type="scientific">Melghirimyces thermohalophilus</name>
    <dbReference type="NCBI Taxonomy" id="1236220"/>
    <lineage>
        <taxon>Bacteria</taxon>
        <taxon>Bacillati</taxon>
        <taxon>Bacillota</taxon>
        <taxon>Bacilli</taxon>
        <taxon>Bacillales</taxon>
        <taxon>Thermoactinomycetaceae</taxon>
        <taxon>Melghirimyces</taxon>
    </lineage>
</organism>
<reference evidence="1 2" key="1">
    <citation type="submission" date="2016-10" db="EMBL/GenBank/DDBJ databases">
        <authorList>
            <person name="de Groot N.N."/>
        </authorList>
    </citation>
    <scope>NUCLEOTIDE SEQUENCE [LARGE SCALE GENOMIC DNA]</scope>
    <source>
        <strain evidence="1 2">DSM 45514</strain>
    </source>
</reference>
<proteinExistence type="predicted"/>
<dbReference type="EMBL" id="FMZA01000002">
    <property type="protein sequence ID" value="SDC04128.1"/>
    <property type="molecule type" value="Genomic_DNA"/>
</dbReference>
<evidence type="ECO:0000313" key="2">
    <source>
        <dbReference type="Proteomes" id="UP000199387"/>
    </source>
</evidence>
<protein>
    <recommendedName>
        <fullName evidence="3">Sporulation related domain-containing protein</fullName>
    </recommendedName>
</protein>
<gene>
    <name evidence="1" type="ORF">SAMN04488112_102166</name>
</gene>
<evidence type="ECO:0008006" key="3">
    <source>
        <dbReference type="Google" id="ProtNLM"/>
    </source>
</evidence>
<dbReference type="Proteomes" id="UP000199387">
    <property type="component" value="Unassembled WGS sequence"/>
</dbReference>
<keyword evidence="2" id="KW-1185">Reference proteome</keyword>
<dbReference type="AlphaFoldDB" id="A0A1G6ICE2"/>